<organism evidence="1 2">
    <name type="scientific">[Candida] arabinofermentans NRRL YB-2248</name>
    <dbReference type="NCBI Taxonomy" id="983967"/>
    <lineage>
        <taxon>Eukaryota</taxon>
        <taxon>Fungi</taxon>
        <taxon>Dikarya</taxon>
        <taxon>Ascomycota</taxon>
        <taxon>Saccharomycotina</taxon>
        <taxon>Pichiomycetes</taxon>
        <taxon>Pichiales</taxon>
        <taxon>Pichiaceae</taxon>
        <taxon>Ogataea</taxon>
        <taxon>Ogataea/Candida clade</taxon>
    </lineage>
</organism>
<reference evidence="2" key="1">
    <citation type="submission" date="2016-04" db="EMBL/GenBank/DDBJ databases">
        <title>Comparative genomics of biotechnologically important yeasts.</title>
        <authorList>
            <consortium name="DOE Joint Genome Institute"/>
            <person name="Riley R."/>
            <person name="Haridas S."/>
            <person name="Wolfe K.H."/>
            <person name="Lopes M.R."/>
            <person name="Hittinger C.T."/>
            <person name="Goker M."/>
            <person name="Salamov A."/>
            <person name="Wisecaver J."/>
            <person name="Long T.M."/>
            <person name="Aerts A.L."/>
            <person name="Barry K."/>
            <person name="Choi C."/>
            <person name="Clum A."/>
            <person name="Coughlan A.Y."/>
            <person name="Deshpande S."/>
            <person name="Douglass A.P."/>
            <person name="Hanson S.J."/>
            <person name="Klenk H.-P."/>
            <person name="Labutti K."/>
            <person name="Lapidus A."/>
            <person name="Lindquist E."/>
            <person name="Lipzen A."/>
            <person name="Meier-Kolthoff J.P."/>
            <person name="Ohm R.A."/>
            <person name="Otillar R.P."/>
            <person name="Pangilinan J."/>
            <person name="Peng Y."/>
            <person name="Rokas A."/>
            <person name="Rosa C.A."/>
            <person name="Scheuner C."/>
            <person name="Sibirny A.A."/>
            <person name="Slot J.C."/>
            <person name="Stielow J.B."/>
            <person name="Sun H."/>
            <person name="Kurtzman C.P."/>
            <person name="Blackwell M."/>
            <person name="Grigoriev I.V."/>
            <person name="Jeffries T.W."/>
        </authorList>
    </citation>
    <scope>NUCLEOTIDE SEQUENCE [LARGE SCALE GENOMIC DNA]</scope>
    <source>
        <strain evidence="2">NRRL YB-2248</strain>
    </source>
</reference>
<sequence>MVIQTKLGSVRFFSSDSKFESLEKQHVDTFDQLVDIFIKSVAFDNLANRIMNIKL</sequence>
<name>A0A1E4T4V9_9ASCO</name>
<proteinExistence type="predicted"/>
<gene>
    <name evidence="1" type="ORF">CANARDRAFT_174843</name>
</gene>
<dbReference type="EMBL" id="KV453849">
    <property type="protein sequence ID" value="ODV86800.1"/>
    <property type="molecule type" value="Genomic_DNA"/>
</dbReference>
<protein>
    <submittedName>
        <fullName evidence="1">Uncharacterized protein</fullName>
    </submittedName>
</protein>
<evidence type="ECO:0000313" key="1">
    <source>
        <dbReference type="EMBL" id="ODV86800.1"/>
    </source>
</evidence>
<dbReference type="AlphaFoldDB" id="A0A1E4T4V9"/>
<accession>A0A1E4T4V9</accession>
<keyword evidence="2" id="KW-1185">Reference proteome</keyword>
<evidence type="ECO:0000313" key="2">
    <source>
        <dbReference type="Proteomes" id="UP000094801"/>
    </source>
</evidence>
<dbReference type="Proteomes" id="UP000094801">
    <property type="component" value="Unassembled WGS sequence"/>
</dbReference>